<organism evidence="1 2">
    <name type="scientific">Adiantum capillus-veneris</name>
    <name type="common">Maidenhair fern</name>
    <dbReference type="NCBI Taxonomy" id="13818"/>
    <lineage>
        <taxon>Eukaryota</taxon>
        <taxon>Viridiplantae</taxon>
        <taxon>Streptophyta</taxon>
        <taxon>Embryophyta</taxon>
        <taxon>Tracheophyta</taxon>
        <taxon>Polypodiopsida</taxon>
        <taxon>Polypodiidae</taxon>
        <taxon>Polypodiales</taxon>
        <taxon>Pteridineae</taxon>
        <taxon>Pteridaceae</taxon>
        <taxon>Vittarioideae</taxon>
        <taxon>Adiantum</taxon>
    </lineage>
</organism>
<dbReference type="Proteomes" id="UP000886520">
    <property type="component" value="Chromosome 1"/>
</dbReference>
<evidence type="ECO:0000313" key="2">
    <source>
        <dbReference type="Proteomes" id="UP000886520"/>
    </source>
</evidence>
<comment type="caution">
    <text evidence="1">The sequence shown here is derived from an EMBL/GenBank/DDBJ whole genome shotgun (WGS) entry which is preliminary data.</text>
</comment>
<sequence length="133" mass="14985">MPFTRNGFDAIPKMILLTLRFVFKYTFNLQVVKRAKVVNTSRLRASELAHVEYKDENFVTVIVLVAPSVRKKRQAPGIACLSSKKLSNKSLSKFDLRSCGAPVEFWRWCSARKMSELFGNCSAKTVSTSCSAK</sequence>
<dbReference type="AlphaFoldDB" id="A0A9D4VCL7"/>
<evidence type="ECO:0000313" key="1">
    <source>
        <dbReference type="EMBL" id="KAI5083894.1"/>
    </source>
</evidence>
<proteinExistence type="predicted"/>
<accession>A0A9D4VCL7</accession>
<keyword evidence="2" id="KW-1185">Reference proteome</keyword>
<reference evidence="1" key="1">
    <citation type="submission" date="2021-01" db="EMBL/GenBank/DDBJ databases">
        <title>Adiantum capillus-veneris genome.</title>
        <authorList>
            <person name="Fang Y."/>
            <person name="Liao Q."/>
        </authorList>
    </citation>
    <scope>NUCLEOTIDE SEQUENCE</scope>
    <source>
        <strain evidence="1">H3</strain>
        <tissue evidence="1">Leaf</tissue>
    </source>
</reference>
<protein>
    <submittedName>
        <fullName evidence="1">Uncharacterized protein</fullName>
    </submittedName>
</protein>
<gene>
    <name evidence="1" type="ORF">GOP47_0000063</name>
</gene>
<name>A0A9D4VCL7_ADICA</name>
<dbReference type="EMBL" id="JABFUD020000001">
    <property type="protein sequence ID" value="KAI5083894.1"/>
    <property type="molecule type" value="Genomic_DNA"/>
</dbReference>